<evidence type="ECO:0000256" key="1">
    <source>
        <dbReference type="SAM" id="MobiDB-lite"/>
    </source>
</evidence>
<organism evidence="2 3">
    <name type="scientific">Paramecium pentaurelia</name>
    <dbReference type="NCBI Taxonomy" id="43138"/>
    <lineage>
        <taxon>Eukaryota</taxon>
        <taxon>Sar</taxon>
        <taxon>Alveolata</taxon>
        <taxon>Ciliophora</taxon>
        <taxon>Intramacronucleata</taxon>
        <taxon>Oligohymenophorea</taxon>
        <taxon>Peniculida</taxon>
        <taxon>Parameciidae</taxon>
        <taxon>Paramecium</taxon>
    </lineage>
</organism>
<evidence type="ECO:0000313" key="3">
    <source>
        <dbReference type="Proteomes" id="UP000689195"/>
    </source>
</evidence>
<comment type="caution">
    <text evidence="2">The sequence shown here is derived from an EMBL/GenBank/DDBJ whole genome shotgun (WGS) entry which is preliminary data.</text>
</comment>
<protein>
    <submittedName>
        <fullName evidence="2">Uncharacterized protein</fullName>
    </submittedName>
</protein>
<dbReference type="Proteomes" id="UP000689195">
    <property type="component" value="Unassembled WGS sequence"/>
</dbReference>
<accession>A0A8S1TE46</accession>
<dbReference type="AlphaFoldDB" id="A0A8S1TE46"/>
<reference evidence="2" key="1">
    <citation type="submission" date="2021-01" db="EMBL/GenBank/DDBJ databases">
        <authorList>
            <consortium name="Genoscope - CEA"/>
            <person name="William W."/>
        </authorList>
    </citation>
    <scope>NUCLEOTIDE SEQUENCE</scope>
</reference>
<dbReference type="EMBL" id="CAJJDO010000018">
    <property type="protein sequence ID" value="CAD8149172.1"/>
    <property type="molecule type" value="Genomic_DNA"/>
</dbReference>
<gene>
    <name evidence="2" type="ORF">PPENT_87.1.T0180451</name>
</gene>
<sequence>MIIIYLIYLKLQENLLIYNLIFKQKKQLLFVLINVYCLKLICLTRFSIRCESYLRSLTNRRVGCFNQVMSIKLCKNIQNYRIRNSQIIQQLAIPRQILSYIRSFINNILKTYKNFIFQIDETSNNSKLDFDKIFSPLIMLNSNQFLLTILIDQHQRKNSFMIELYQRSESVSKKIAQTQYFNTQDIIRIQRQTDISDIYGQPHSIQQNSKPKLGVKKSKTPDLKNYQMVHSRSLSQNKNISVSRSSSKAKTRGSPYHSEGKVLISQPDMNGSFSKSFYNFNNLINSNQPLYAKILSKHQNFVKFNQKKLRSESLKK</sequence>
<proteinExistence type="predicted"/>
<name>A0A8S1TE46_9CILI</name>
<evidence type="ECO:0000313" key="2">
    <source>
        <dbReference type="EMBL" id="CAD8149172.1"/>
    </source>
</evidence>
<feature type="region of interest" description="Disordered" evidence="1">
    <location>
        <begin position="233"/>
        <end position="263"/>
    </location>
</feature>
<feature type="compositionally biased region" description="Polar residues" evidence="1">
    <location>
        <begin position="233"/>
        <end position="248"/>
    </location>
</feature>
<keyword evidence="3" id="KW-1185">Reference proteome</keyword>